<dbReference type="OrthoDB" id="10253919at2759"/>
<feature type="region of interest" description="Disordered" evidence="1">
    <location>
        <begin position="508"/>
        <end position="537"/>
    </location>
</feature>
<feature type="compositionally biased region" description="Polar residues" evidence="1">
    <location>
        <begin position="527"/>
        <end position="537"/>
    </location>
</feature>
<comment type="caution">
    <text evidence="2">The sequence shown here is derived from an EMBL/GenBank/DDBJ whole genome shotgun (WGS) entry which is preliminary data.</text>
</comment>
<dbReference type="Proteomes" id="UP000015100">
    <property type="component" value="Unassembled WGS sequence"/>
</dbReference>
<name>S8BW86_DACHA</name>
<sequence>MGDRPVSDTVHPPPAGLKDMSPATQKKWSAWMELVYDTLLHPRKYEQYSKKGEWQNQQLKEIDPTNDLCREDDWYIDDEEKIKNPSAWHWRQELNRFINRNDPKNADKNYTHADPISWPGFPKIMNWGVFLGTLKTDPTQQKLIAQQVDSNWVDPSSGDLNNVFWAADQYRVYQDEYLEWAVTRDEHDRLVKVTFTCEGPEYWQMLAEEEPEKVVELYKSFVPDSERSKITKEALWTAEVGGKPAYNTENPWNSPHSKNGCIAHLIHPNSTLSAEVAIVADGTVQRNPDFEKDAETLCTHGGFGEPYRNSDPKIGWDAYNACDFKGEHDKAITLGEPVGLYMQSWDSEKFIPPATAPTAFKISDCWHAQRLSGDIPNQKENGPWVRVEFYVPPEYGFILEDMKVMDVDSTQYPLRYGAQIAQHIKIGVGISIASVEADKPSYDDVDWERMTNVVKKEKEAKQYNIDRSEFLHYMQYKVIKRAEDSPTSVWGRWVSAYLDLAYAKKREGGDTGKPFPVPPNKTPNEGVGTSATNSIRV</sequence>
<keyword evidence="3" id="KW-1185">Reference proteome</keyword>
<proteinExistence type="predicted"/>
<dbReference type="HOGENOM" id="CLU_507149_0_0_1"/>
<dbReference type="AlphaFoldDB" id="S8BW86"/>
<evidence type="ECO:0000313" key="2">
    <source>
        <dbReference type="EMBL" id="EPS43763.1"/>
    </source>
</evidence>
<evidence type="ECO:0000313" key="3">
    <source>
        <dbReference type="Proteomes" id="UP000015100"/>
    </source>
</evidence>
<organism evidence="2 3">
    <name type="scientific">Dactylellina haptotyla (strain CBS 200.50)</name>
    <name type="common">Nematode-trapping fungus</name>
    <name type="synonym">Monacrosporium haptotylum</name>
    <dbReference type="NCBI Taxonomy" id="1284197"/>
    <lineage>
        <taxon>Eukaryota</taxon>
        <taxon>Fungi</taxon>
        <taxon>Dikarya</taxon>
        <taxon>Ascomycota</taxon>
        <taxon>Pezizomycotina</taxon>
        <taxon>Orbiliomycetes</taxon>
        <taxon>Orbiliales</taxon>
        <taxon>Orbiliaceae</taxon>
        <taxon>Dactylellina</taxon>
    </lineage>
</organism>
<accession>S8BW86</accession>
<evidence type="ECO:0000256" key="1">
    <source>
        <dbReference type="SAM" id="MobiDB-lite"/>
    </source>
</evidence>
<reference evidence="3" key="2">
    <citation type="submission" date="2013-04" db="EMBL/GenBank/DDBJ databases">
        <title>Genomic mechanisms accounting for the adaptation to parasitism in nematode-trapping fungi.</title>
        <authorList>
            <person name="Ahren D.G."/>
        </authorList>
    </citation>
    <scope>NUCLEOTIDE SEQUENCE [LARGE SCALE GENOMIC DNA]</scope>
    <source>
        <strain evidence="3">CBS 200.50</strain>
    </source>
</reference>
<protein>
    <submittedName>
        <fullName evidence="2">Uncharacterized protein</fullName>
    </submittedName>
</protein>
<gene>
    <name evidence="2" type="ORF">H072_2249</name>
</gene>
<dbReference type="eggNOG" id="ENOG502RQ2V">
    <property type="taxonomic scope" value="Eukaryota"/>
</dbReference>
<dbReference type="EMBL" id="AQGS01000067">
    <property type="protein sequence ID" value="EPS43763.1"/>
    <property type="molecule type" value="Genomic_DNA"/>
</dbReference>
<reference evidence="2 3" key="1">
    <citation type="journal article" date="2013" name="PLoS Genet.">
        <title>Genomic mechanisms accounting for the adaptation to parasitism in nematode-trapping fungi.</title>
        <authorList>
            <person name="Meerupati T."/>
            <person name="Andersson K.M."/>
            <person name="Friman E."/>
            <person name="Kumar D."/>
            <person name="Tunlid A."/>
            <person name="Ahren D."/>
        </authorList>
    </citation>
    <scope>NUCLEOTIDE SEQUENCE [LARGE SCALE GENOMIC DNA]</scope>
    <source>
        <strain evidence="2 3">CBS 200.50</strain>
    </source>
</reference>
<feature type="region of interest" description="Disordered" evidence="1">
    <location>
        <begin position="1"/>
        <end position="21"/>
    </location>
</feature>